<reference evidence="2" key="1">
    <citation type="submission" date="2022-07" db="EMBL/GenBank/DDBJ databases">
        <title>The genome of Lyophyllum shimeji provides insight into the initial evolution of ectomycorrhizal fungal genome.</title>
        <authorList>
            <person name="Kobayashi Y."/>
            <person name="Shibata T."/>
            <person name="Hirakawa H."/>
            <person name="Shigenobu S."/>
            <person name="Nishiyama T."/>
            <person name="Yamada A."/>
            <person name="Hasebe M."/>
            <person name="Kawaguchi M."/>
        </authorList>
    </citation>
    <scope>NUCLEOTIDE SEQUENCE</scope>
    <source>
        <strain evidence="2">AT787</strain>
    </source>
</reference>
<proteinExistence type="predicted"/>
<comment type="caution">
    <text evidence="2">The sequence shown here is derived from an EMBL/GenBank/DDBJ whole genome shotgun (WGS) entry which is preliminary data.</text>
</comment>
<dbReference type="Proteomes" id="UP001063166">
    <property type="component" value="Unassembled WGS sequence"/>
</dbReference>
<evidence type="ECO:0000313" key="2">
    <source>
        <dbReference type="EMBL" id="GLB41112.1"/>
    </source>
</evidence>
<evidence type="ECO:0000256" key="1">
    <source>
        <dbReference type="SAM" id="MobiDB-lite"/>
    </source>
</evidence>
<feature type="region of interest" description="Disordered" evidence="1">
    <location>
        <begin position="48"/>
        <end position="68"/>
    </location>
</feature>
<evidence type="ECO:0000313" key="3">
    <source>
        <dbReference type="Proteomes" id="UP001063166"/>
    </source>
</evidence>
<gene>
    <name evidence="2" type="ORF">LshimejAT787_0903270</name>
</gene>
<protein>
    <submittedName>
        <fullName evidence="2">Uncharacterized protein</fullName>
    </submittedName>
</protein>
<name>A0A9P3UQB5_LYOSH</name>
<keyword evidence="3" id="KW-1185">Reference proteome</keyword>
<sequence>MRGKTMTSRKNVEILDVVRLVARTAGAWDGALGKDAARLENEADDGSAVLDLNTGRPEGGRGVAVESDETEVVEPLLDVDGGTLERDCWAPRIVEGTTVFVEVVDREDDEEEDEGAGEYDLKGNAASDGVNEATRFN</sequence>
<dbReference type="EMBL" id="BRPK01000009">
    <property type="protein sequence ID" value="GLB41112.1"/>
    <property type="molecule type" value="Genomic_DNA"/>
</dbReference>
<feature type="region of interest" description="Disordered" evidence="1">
    <location>
        <begin position="106"/>
        <end position="137"/>
    </location>
</feature>
<dbReference type="AlphaFoldDB" id="A0A9P3UQB5"/>
<feature type="compositionally biased region" description="Acidic residues" evidence="1">
    <location>
        <begin position="106"/>
        <end position="117"/>
    </location>
</feature>
<accession>A0A9P3UQB5</accession>
<organism evidence="2 3">
    <name type="scientific">Lyophyllum shimeji</name>
    <name type="common">Hon-shimeji</name>
    <name type="synonym">Tricholoma shimeji</name>
    <dbReference type="NCBI Taxonomy" id="47721"/>
    <lineage>
        <taxon>Eukaryota</taxon>
        <taxon>Fungi</taxon>
        <taxon>Dikarya</taxon>
        <taxon>Basidiomycota</taxon>
        <taxon>Agaricomycotina</taxon>
        <taxon>Agaricomycetes</taxon>
        <taxon>Agaricomycetidae</taxon>
        <taxon>Agaricales</taxon>
        <taxon>Tricholomatineae</taxon>
        <taxon>Lyophyllaceae</taxon>
        <taxon>Lyophyllum</taxon>
    </lineage>
</organism>